<dbReference type="RefSeq" id="WP_062495007.1">
    <property type="nucleotide sequence ID" value="NZ_LHZB01000107.1"/>
</dbReference>
<dbReference type="PANTHER" id="PTHR44196:SF1">
    <property type="entry name" value="DEHYDROGENASE_REDUCTASE SDR FAMILY MEMBER 7B"/>
    <property type="match status" value="1"/>
</dbReference>
<organism evidence="3 4">
    <name type="scientific">Gluconobacter potus</name>
    <dbReference type="NCBI Taxonomy" id="2724927"/>
    <lineage>
        <taxon>Bacteria</taxon>
        <taxon>Pseudomonadati</taxon>
        <taxon>Pseudomonadota</taxon>
        <taxon>Alphaproteobacteria</taxon>
        <taxon>Acetobacterales</taxon>
        <taxon>Acetobacteraceae</taxon>
        <taxon>Gluconobacter</taxon>
    </lineage>
</organism>
<dbReference type="GO" id="GO:0016020">
    <property type="term" value="C:membrane"/>
    <property type="evidence" value="ECO:0007669"/>
    <property type="project" value="TreeGrafter"/>
</dbReference>
<evidence type="ECO:0000256" key="1">
    <source>
        <dbReference type="ARBA" id="ARBA00006484"/>
    </source>
</evidence>
<protein>
    <submittedName>
        <fullName evidence="3">Short-chain dehydrogenase</fullName>
    </submittedName>
</protein>
<dbReference type="Proteomes" id="UP000075573">
    <property type="component" value="Unassembled WGS sequence"/>
</dbReference>
<dbReference type="Gene3D" id="3.40.50.720">
    <property type="entry name" value="NAD(P)-binding Rossmann-like Domain"/>
    <property type="match status" value="1"/>
</dbReference>
<dbReference type="EMBL" id="LHZB01000107">
    <property type="protein sequence ID" value="KXV01723.1"/>
    <property type="molecule type" value="Genomic_DNA"/>
</dbReference>
<dbReference type="GO" id="GO:0016491">
    <property type="term" value="F:oxidoreductase activity"/>
    <property type="evidence" value="ECO:0007669"/>
    <property type="project" value="UniProtKB-KW"/>
</dbReference>
<accession>A0A149QWN4</accession>
<dbReference type="Pfam" id="PF00106">
    <property type="entry name" value="adh_short"/>
    <property type="match status" value="1"/>
</dbReference>
<dbReference type="PANTHER" id="PTHR44196">
    <property type="entry name" value="DEHYDROGENASE/REDUCTASE SDR FAMILY MEMBER 7B"/>
    <property type="match status" value="1"/>
</dbReference>
<comment type="similarity">
    <text evidence="1">Belongs to the short-chain dehydrogenases/reductases (SDR) family.</text>
</comment>
<evidence type="ECO:0000313" key="4">
    <source>
        <dbReference type="Proteomes" id="UP000075573"/>
    </source>
</evidence>
<name>A0A149QWN4_9PROT</name>
<dbReference type="SUPFAM" id="SSF51735">
    <property type="entry name" value="NAD(P)-binding Rossmann-fold domains"/>
    <property type="match status" value="1"/>
</dbReference>
<proteinExistence type="inferred from homology"/>
<dbReference type="PRINTS" id="PR00081">
    <property type="entry name" value="GDHRDH"/>
</dbReference>
<sequence length="237" mass="25413">MSEQCSPLPSGRVALISGASRGIGRAIAERLADQGWRISAGMRDVDGSWLTAPHLTCPYDAADPASEEAWVTETMRVFGRIDAMILSAGIMIPGSILETDDADLDRMFQINVRSPTRLVRAAWDALAAGGRGRVVLLSSMSGKRVKSARSSTYAITKFATSGLAAAIRRTGWGSGIRSIVVCPSFVATDMTRDIPRWKPQDMTQPADIAVMVTTALDLPNTASVSELCFTCQDEDMA</sequence>
<comment type="caution">
    <text evidence="3">The sequence shown here is derived from an EMBL/GenBank/DDBJ whole genome shotgun (WGS) entry which is preliminary data.</text>
</comment>
<evidence type="ECO:0000313" key="3">
    <source>
        <dbReference type="EMBL" id="KXV01723.1"/>
    </source>
</evidence>
<dbReference type="AlphaFoldDB" id="A0A149QWN4"/>
<evidence type="ECO:0000256" key="2">
    <source>
        <dbReference type="ARBA" id="ARBA00023002"/>
    </source>
</evidence>
<gene>
    <name evidence="3" type="ORF">AD929_05395</name>
</gene>
<dbReference type="PATRIC" id="fig|442.7.peg.1782"/>
<keyword evidence="2" id="KW-0560">Oxidoreductase</keyword>
<reference evidence="3 4" key="1">
    <citation type="submission" date="2015-06" db="EMBL/GenBank/DDBJ databases">
        <title>Improved classification and identification of acetic acid bacteria using matrix-assisted laser desorption/ionization time-of-flight mass spectrometry; Gluconobacter nephelii and Gluconobacter uchimurae are later heterotypic synonyms of Gluconobacter japonicus and Gluconobacter oxydans, respectively.</title>
        <authorList>
            <person name="Li L."/>
            <person name="Cleenwerck I."/>
            <person name="De Vuyst L."/>
            <person name="Vandamme P."/>
        </authorList>
    </citation>
    <scope>NUCLEOTIDE SEQUENCE [LARGE SCALE GENOMIC DNA]</scope>
    <source>
        <strain evidence="3 4">LMG 1764</strain>
    </source>
</reference>
<dbReference type="InterPro" id="IPR036291">
    <property type="entry name" value="NAD(P)-bd_dom_sf"/>
</dbReference>
<dbReference type="InterPro" id="IPR002347">
    <property type="entry name" value="SDR_fam"/>
</dbReference>